<evidence type="ECO:0000313" key="2">
    <source>
        <dbReference type="Proteomes" id="UP000499080"/>
    </source>
</evidence>
<dbReference type="PANTHER" id="PTHR33395">
    <property type="entry name" value="TRANSCRIPTASE, PUTATIVE-RELATED-RELATED"/>
    <property type="match status" value="1"/>
</dbReference>
<gene>
    <name evidence="1" type="ORF">AVEN_206755_1</name>
</gene>
<reference evidence="1 2" key="1">
    <citation type="journal article" date="2019" name="Sci. Rep.">
        <title>Orb-weaving spider Araneus ventricosus genome elucidates the spidroin gene catalogue.</title>
        <authorList>
            <person name="Kono N."/>
            <person name="Nakamura H."/>
            <person name="Ohtoshi R."/>
            <person name="Moran D.A.P."/>
            <person name="Shinohara A."/>
            <person name="Yoshida Y."/>
            <person name="Fujiwara M."/>
            <person name="Mori M."/>
            <person name="Tomita M."/>
            <person name="Arakawa K."/>
        </authorList>
    </citation>
    <scope>NUCLEOTIDE SEQUENCE [LARGE SCALE GENOMIC DNA]</scope>
</reference>
<keyword evidence="2" id="KW-1185">Reference proteome</keyword>
<comment type="caution">
    <text evidence="1">The sequence shown here is derived from an EMBL/GenBank/DDBJ whole genome shotgun (WGS) entry which is preliminary data.</text>
</comment>
<dbReference type="EMBL" id="BGPR01000148">
    <property type="protein sequence ID" value="GBL99332.1"/>
    <property type="molecule type" value="Genomic_DNA"/>
</dbReference>
<proteinExistence type="predicted"/>
<name>A0A4Y2C4L1_ARAVE</name>
<sequence length="111" mass="12987">MKKVSIKKTPVYDEIDFIALKTIFLTHPEILTTFYNKYLSLQCSPNPLKTGVTVLFLNEGENKSDIKSYRPVTLLPTLGKILEKFLLERLNHHLRKNNLQHPNQYGFRTNR</sequence>
<evidence type="ECO:0000313" key="1">
    <source>
        <dbReference type="EMBL" id="GBL99332.1"/>
    </source>
</evidence>
<accession>A0A4Y2C4L1</accession>
<organism evidence="1 2">
    <name type="scientific">Araneus ventricosus</name>
    <name type="common">Orbweaver spider</name>
    <name type="synonym">Epeira ventricosa</name>
    <dbReference type="NCBI Taxonomy" id="182803"/>
    <lineage>
        <taxon>Eukaryota</taxon>
        <taxon>Metazoa</taxon>
        <taxon>Ecdysozoa</taxon>
        <taxon>Arthropoda</taxon>
        <taxon>Chelicerata</taxon>
        <taxon>Arachnida</taxon>
        <taxon>Araneae</taxon>
        <taxon>Araneomorphae</taxon>
        <taxon>Entelegynae</taxon>
        <taxon>Araneoidea</taxon>
        <taxon>Araneidae</taxon>
        <taxon>Araneus</taxon>
    </lineage>
</organism>
<dbReference type="OrthoDB" id="445826at2759"/>
<dbReference type="PANTHER" id="PTHR33395:SF22">
    <property type="entry name" value="REVERSE TRANSCRIPTASE DOMAIN-CONTAINING PROTEIN"/>
    <property type="match status" value="1"/>
</dbReference>
<dbReference type="Proteomes" id="UP000499080">
    <property type="component" value="Unassembled WGS sequence"/>
</dbReference>
<dbReference type="AlphaFoldDB" id="A0A4Y2C4L1"/>
<protein>
    <submittedName>
        <fullName evidence="1">Uncharacterized protein</fullName>
    </submittedName>
</protein>